<dbReference type="PANTHER" id="PTHR11362">
    <property type="entry name" value="PHOSPHATIDYLETHANOLAMINE-BINDING PROTEIN"/>
    <property type="match status" value="1"/>
</dbReference>
<feature type="signal peptide" evidence="2">
    <location>
        <begin position="1"/>
        <end position="24"/>
    </location>
</feature>
<dbReference type="PANTHER" id="PTHR11362:SF82">
    <property type="entry name" value="PHOSPHATIDYLETHANOLAMINE-BINDING PROTEIN 4"/>
    <property type="match status" value="1"/>
</dbReference>
<accession>A0A8J6KE98</accession>
<dbReference type="CDD" id="cd00866">
    <property type="entry name" value="PEBP_euk"/>
    <property type="match status" value="1"/>
</dbReference>
<proteinExistence type="inferred from homology"/>
<dbReference type="AlphaFoldDB" id="A0A8J6KE98"/>
<organism evidence="3 4">
    <name type="scientific">Eleutherodactylus coqui</name>
    <name type="common">Puerto Rican coqui</name>
    <dbReference type="NCBI Taxonomy" id="57060"/>
    <lineage>
        <taxon>Eukaryota</taxon>
        <taxon>Metazoa</taxon>
        <taxon>Chordata</taxon>
        <taxon>Craniata</taxon>
        <taxon>Vertebrata</taxon>
        <taxon>Euteleostomi</taxon>
        <taxon>Amphibia</taxon>
        <taxon>Batrachia</taxon>
        <taxon>Anura</taxon>
        <taxon>Neobatrachia</taxon>
        <taxon>Hyloidea</taxon>
        <taxon>Eleutherodactylidae</taxon>
        <taxon>Eleutherodactylinae</taxon>
        <taxon>Eleutherodactylus</taxon>
        <taxon>Eleutherodactylus</taxon>
    </lineage>
</organism>
<evidence type="ECO:0000313" key="3">
    <source>
        <dbReference type="EMBL" id="KAG9485719.1"/>
    </source>
</evidence>
<evidence type="ECO:0000313" key="4">
    <source>
        <dbReference type="Proteomes" id="UP000770717"/>
    </source>
</evidence>
<comment type="caution">
    <text evidence="3">The sequence shown here is derived from an EMBL/GenBank/DDBJ whole genome shotgun (WGS) entry which is preliminary data.</text>
</comment>
<dbReference type="InterPro" id="IPR035810">
    <property type="entry name" value="PEBP_euk"/>
</dbReference>
<keyword evidence="4" id="KW-1185">Reference proteome</keyword>
<feature type="chain" id="PRO_5035306421" description="Phosphatidylethanolamine-binding protein 4" evidence="2">
    <location>
        <begin position="25"/>
        <end position="206"/>
    </location>
</feature>
<protein>
    <recommendedName>
        <fullName evidence="5">Phosphatidylethanolamine-binding protein 4</fullName>
    </recommendedName>
</protein>
<dbReference type="InterPro" id="IPR036610">
    <property type="entry name" value="PEBP-like_sf"/>
</dbReference>
<dbReference type="EMBL" id="WNTK01000004">
    <property type="protein sequence ID" value="KAG9485719.1"/>
    <property type="molecule type" value="Genomic_DNA"/>
</dbReference>
<evidence type="ECO:0000256" key="1">
    <source>
        <dbReference type="ARBA" id="ARBA00007091"/>
    </source>
</evidence>
<sequence length="206" mass="23924">MPLFISKLWFGCVILLSLPSFFFCFPVSCDFETLIGDDANFCSHNFRVMYPDIGDVSCIYLPNCLEYQNSLTKDLGPPWIKFSKAKPEEMYTLIMVDPDVPSRYQPIYRFWRHWLVSDIPGHVLLTGRAVTGKVLSSYRQPNPPARTRYHRYQFLLYEQYQGVSPSLLPGEESLKSWDVNAFVLRWIPGNPIATTQFMMQHPEHSV</sequence>
<dbReference type="PROSITE" id="PS01220">
    <property type="entry name" value="PBP"/>
    <property type="match status" value="1"/>
</dbReference>
<dbReference type="InterPro" id="IPR001858">
    <property type="entry name" value="Phosphatidylethanolamine-bd_CS"/>
</dbReference>
<evidence type="ECO:0008006" key="5">
    <source>
        <dbReference type="Google" id="ProtNLM"/>
    </source>
</evidence>
<dbReference type="SUPFAM" id="SSF49777">
    <property type="entry name" value="PEBP-like"/>
    <property type="match status" value="1"/>
</dbReference>
<dbReference type="Pfam" id="PF01161">
    <property type="entry name" value="PBP"/>
    <property type="match status" value="1"/>
</dbReference>
<name>A0A8J6KE98_ELECQ</name>
<dbReference type="OrthoDB" id="2506647at2759"/>
<dbReference type="Proteomes" id="UP000770717">
    <property type="component" value="Unassembled WGS sequence"/>
</dbReference>
<comment type="similarity">
    <text evidence="1">Belongs to the phosphatidylethanolamine-binding protein family.</text>
</comment>
<gene>
    <name evidence="3" type="ORF">GDO78_008679</name>
</gene>
<dbReference type="Gene3D" id="3.90.280.10">
    <property type="entry name" value="PEBP-like"/>
    <property type="match status" value="1"/>
</dbReference>
<reference evidence="3" key="1">
    <citation type="thesis" date="2020" institute="ProQuest LLC" country="789 East Eisenhower Parkway, Ann Arbor, MI, USA">
        <title>Comparative Genomics and Chromosome Evolution.</title>
        <authorList>
            <person name="Mudd A.B."/>
        </authorList>
    </citation>
    <scope>NUCLEOTIDE SEQUENCE</scope>
    <source>
        <strain evidence="3">HN-11 Male</strain>
        <tissue evidence="3">Kidney and liver</tissue>
    </source>
</reference>
<evidence type="ECO:0000256" key="2">
    <source>
        <dbReference type="SAM" id="SignalP"/>
    </source>
</evidence>
<dbReference type="InterPro" id="IPR008914">
    <property type="entry name" value="PEBP"/>
</dbReference>
<keyword evidence="2" id="KW-0732">Signal</keyword>